<dbReference type="InterPro" id="IPR041157">
    <property type="entry name" value="PUD1/2"/>
</dbReference>
<evidence type="ECO:0000259" key="1">
    <source>
        <dbReference type="Pfam" id="PF18457"/>
    </source>
</evidence>
<proteinExistence type="predicted"/>
<organism evidence="2 3">
    <name type="scientific">Vibrio sagamiensis NBRC 104589</name>
    <dbReference type="NCBI Taxonomy" id="1219064"/>
    <lineage>
        <taxon>Bacteria</taxon>
        <taxon>Pseudomonadati</taxon>
        <taxon>Pseudomonadota</taxon>
        <taxon>Gammaproteobacteria</taxon>
        <taxon>Vibrionales</taxon>
        <taxon>Vibrionaceae</taxon>
        <taxon>Vibrio</taxon>
    </lineage>
</organism>
<dbReference type="Proteomes" id="UP000321922">
    <property type="component" value="Unassembled WGS sequence"/>
</dbReference>
<comment type="caution">
    <text evidence="2">The sequence shown here is derived from an EMBL/GenBank/DDBJ whole genome shotgun (WGS) entry which is preliminary data.</text>
</comment>
<dbReference type="PANTHER" id="PTHR31557">
    <property type="entry name" value="5C820-RELATED-RELATED"/>
    <property type="match status" value="1"/>
</dbReference>
<evidence type="ECO:0000313" key="3">
    <source>
        <dbReference type="Proteomes" id="UP000321922"/>
    </source>
</evidence>
<feature type="domain" description="Up-regulated in Daf-2" evidence="1">
    <location>
        <begin position="2"/>
        <end position="165"/>
    </location>
</feature>
<reference evidence="2 3" key="1">
    <citation type="submission" date="2019-07" db="EMBL/GenBank/DDBJ databases">
        <title>Whole genome shotgun sequence of Vibrio sagamiensis NBRC 104589.</title>
        <authorList>
            <person name="Hosoyama A."/>
            <person name="Uohara A."/>
            <person name="Ohji S."/>
            <person name="Ichikawa N."/>
        </authorList>
    </citation>
    <scope>NUCLEOTIDE SEQUENCE [LARGE SCALE GENOMIC DNA]</scope>
    <source>
        <strain evidence="2 3">NBRC 104589</strain>
    </source>
</reference>
<name>A0A511QJU6_9VIBR</name>
<sequence length="172" mass="19224">MTKRTAKAQIVNETGRAIKVATLNHKYSDNYKNHKTFGSIPDGEASDFLSVEYNTGFGTTGRDWWLATWQYDEKEVFFTNPNNFRAAFDWAEGQVNSLFASVKDIPDELTPAVNIASKAFNSESTKGFKQHILRSEDSGKVVKITLKKDGKVVITSPSGKSETVYSSKEIKK</sequence>
<dbReference type="RefSeq" id="WP_039983303.1">
    <property type="nucleotide sequence ID" value="NZ_BAOJ01000185.1"/>
</dbReference>
<evidence type="ECO:0000313" key="2">
    <source>
        <dbReference type="EMBL" id="GEM77551.1"/>
    </source>
</evidence>
<dbReference type="OrthoDB" id="5917753at2"/>
<dbReference type="PANTHER" id="PTHR31557:SF0">
    <property type="entry name" value="5C820-RELATED"/>
    <property type="match status" value="1"/>
</dbReference>
<dbReference type="EMBL" id="BJXJ01000063">
    <property type="protein sequence ID" value="GEM77551.1"/>
    <property type="molecule type" value="Genomic_DNA"/>
</dbReference>
<dbReference type="Gene3D" id="2.60.40.3820">
    <property type="match status" value="1"/>
</dbReference>
<dbReference type="AlphaFoldDB" id="A0A511QJU6"/>
<gene>
    <name evidence="2" type="ORF">VSA01S_36630</name>
</gene>
<protein>
    <recommendedName>
        <fullName evidence="1">Up-regulated in Daf-2 domain-containing protein</fullName>
    </recommendedName>
</protein>
<accession>A0A511QJU6</accession>
<dbReference type="Pfam" id="PF18457">
    <property type="entry name" value="PUD1_2"/>
    <property type="match status" value="1"/>
</dbReference>
<keyword evidence="3" id="KW-1185">Reference proteome</keyword>